<dbReference type="Proteomes" id="UP000267096">
    <property type="component" value="Unassembled WGS sequence"/>
</dbReference>
<dbReference type="EMBL" id="UYRR01029567">
    <property type="protein sequence ID" value="VDK40221.1"/>
    <property type="molecule type" value="Genomic_DNA"/>
</dbReference>
<sequence>MSSAPSTPTMAVSNDFNVPMFSQTSAIIEEARADIERMKRSVAKGTHIQTDSNIFS</sequence>
<reference evidence="3" key="1">
    <citation type="submission" date="2017-02" db="UniProtKB">
        <authorList>
            <consortium name="WormBaseParasite"/>
        </authorList>
    </citation>
    <scope>IDENTIFICATION</scope>
</reference>
<evidence type="ECO:0000313" key="1">
    <source>
        <dbReference type="EMBL" id="VDK40221.1"/>
    </source>
</evidence>
<protein>
    <submittedName>
        <fullName evidence="3">Conjugal transfer protein TraM</fullName>
    </submittedName>
</protein>
<accession>A0A0M3JQ62</accession>
<reference evidence="1 2" key="2">
    <citation type="submission" date="2018-11" db="EMBL/GenBank/DDBJ databases">
        <authorList>
            <consortium name="Pathogen Informatics"/>
        </authorList>
    </citation>
    <scope>NUCLEOTIDE SEQUENCE [LARGE SCALE GENOMIC DNA]</scope>
</reference>
<name>A0A0M3JQ62_ANISI</name>
<evidence type="ECO:0000313" key="3">
    <source>
        <dbReference type="WBParaSite" id="ASIM_0000981301-mRNA-1"/>
    </source>
</evidence>
<evidence type="ECO:0000313" key="2">
    <source>
        <dbReference type="Proteomes" id="UP000267096"/>
    </source>
</evidence>
<organism evidence="3">
    <name type="scientific">Anisakis simplex</name>
    <name type="common">Herring worm</name>
    <dbReference type="NCBI Taxonomy" id="6269"/>
    <lineage>
        <taxon>Eukaryota</taxon>
        <taxon>Metazoa</taxon>
        <taxon>Ecdysozoa</taxon>
        <taxon>Nematoda</taxon>
        <taxon>Chromadorea</taxon>
        <taxon>Rhabditida</taxon>
        <taxon>Spirurina</taxon>
        <taxon>Ascaridomorpha</taxon>
        <taxon>Ascaridoidea</taxon>
        <taxon>Anisakidae</taxon>
        <taxon>Anisakis</taxon>
        <taxon>Anisakis simplex complex</taxon>
    </lineage>
</organism>
<proteinExistence type="predicted"/>
<keyword evidence="2" id="KW-1185">Reference proteome</keyword>
<gene>
    <name evidence="1" type="ORF">ASIM_LOCUS9545</name>
</gene>
<dbReference type="AlphaFoldDB" id="A0A0M3JQ62"/>
<dbReference type="WBParaSite" id="ASIM_0000981301-mRNA-1">
    <property type="protein sequence ID" value="ASIM_0000981301-mRNA-1"/>
    <property type="gene ID" value="ASIM_0000981301"/>
</dbReference>